<gene>
    <name evidence="1" type="ORF">TRAPUB_13852</name>
</gene>
<organism evidence="1 2">
    <name type="scientific">Trametes pubescens</name>
    <name type="common">White-rot fungus</name>
    <dbReference type="NCBI Taxonomy" id="154538"/>
    <lineage>
        <taxon>Eukaryota</taxon>
        <taxon>Fungi</taxon>
        <taxon>Dikarya</taxon>
        <taxon>Basidiomycota</taxon>
        <taxon>Agaricomycotina</taxon>
        <taxon>Agaricomycetes</taxon>
        <taxon>Polyporales</taxon>
        <taxon>Polyporaceae</taxon>
        <taxon>Trametes</taxon>
    </lineage>
</organism>
<dbReference type="PANTHER" id="PTHR46579">
    <property type="entry name" value="F5/8 TYPE C DOMAIN-CONTAINING PROTEIN-RELATED"/>
    <property type="match status" value="1"/>
</dbReference>
<keyword evidence="2" id="KW-1185">Reference proteome</keyword>
<evidence type="ECO:0008006" key="3">
    <source>
        <dbReference type="Google" id="ProtNLM"/>
    </source>
</evidence>
<dbReference type="Pfam" id="PF02992">
    <property type="entry name" value="Transposase_21"/>
    <property type="match status" value="1"/>
</dbReference>
<dbReference type="OMA" id="NCTHVEF"/>
<reference evidence="1 2" key="1">
    <citation type="submission" date="2016-10" db="EMBL/GenBank/DDBJ databases">
        <title>Genome sequence of the basidiomycete white-rot fungus Trametes pubescens.</title>
        <authorList>
            <person name="Makela M.R."/>
            <person name="Granchi Z."/>
            <person name="Peng M."/>
            <person name="De Vries R.P."/>
            <person name="Grigoriev I."/>
            <person name="Riley R."/>
            <person name="Hilden K."/>
        </authorList>
    </citation>
    <scope>NUCLEOTIDE SEQUENCE [LARGE SCALE GENOMIC DNA]</scope>
    <source>
        <strain evidence="1 2">FBCC735</strain>
    </source>
</reference>
<evidence type="ECO:0000313" key="1">
    <source>
        <dbReference type="EMBL" id="OJT09666.1"/>
    </source>
</evidence>
<dbReference type="Proteomes" id="UP000184267">
    <property type="component" value="Unassembled WGS sequence"/>
</dbReference>
<protein>
    <recommendedName>
        <fullName evidence="3">Transposase domain-containing protein</fullName>
    </recommendedName>
</protein>
<proteinExistence type="predicted"/>
<accession>A0A1M2VQ24</accession>
<dbReference type="InterPro" id="IPR004242">
    <property type="entry name" value="Transposase_21"/>
</dbReference>
<sequence length="469" mass="53376">MQAVVYGLFVYCNRLIGAPSLTPPQSELLAAIPSDIRTVLTRLGLDPEIIRYASCPKCRCTYPPDEKNAAKPYPSRCTYQETDKGKCGERLVQEVPGGLGREEALKYYPYHSLKKWLAALSLRPELLKLARNAWDSTSSSTGGWHDIWDAPILRDFLGPDKRTPFSSQPDGSVHLVFSLFIDWFNPFGNKKAGKSHSIGGIYLVCLNLPPHLRYRPENIYLAGIIPGPQEPELHELNHYLRPLVEELLVLWHRGLYLRGMAHDQAGWLIRAAVVPLVCDLPALRKTAGFASHSANQFCSFCLLRKEDITNLDRSSWPRRSREDHYRYARRWRDAGTDAERARLFKKYGVRWSELLRLPYWDPMRFSLVDAMHNLFLGELRHHCRHVWGINDKENRSQTGGITPHTPEEQQEWLNCVAAALKKGAGWSRIRRGYVAATAEHNKAVPPGSSNLAKAKCIAALMKWVRCSFI</sequence>
<evidence type="ECO:0000313" key="2">
    <source>
        <dbReference type="Proteomes" id="UP000184267"/>
    </source>
</evidence>
<comment type="caution">
    <text evidence="1">The sequence shown here is derived from an EMBL/GenBank/DDBJ whole genome shotgun (WGS) entry which is preliminary data.</text>
</comment>
<dbReference type="EMBL" id="MNAD01000889">
    <property type="protein sequence ID" value="OJT09666.1"/>
    <property type="molecule type" value="Genomic_DNA"/>
</dbReference>
<dbReference type="PANTHER" id="PTHR46579:SF2">
    <property type="entry name" value="C2H2-TYPE DOMAIN-CONTAINING PROTEIN"/>
    <property type="match status" value="1"/>
</dbReference>
<dbReference type="OrthoDB" id="3253623at2759"/>
<dbReference type="AlphaFoldDB" id="A0A1M2VQ24"/>
<dbReference type="STRING" id="154538.A0A1M2VQ24"/>
<name>A0A1M2VQ24_TRAPU</name>